<dbReference type="AlphaFoldDB" id="C6HUE1"/>
<protein>
    <submittedName>
        <fullName evidence="1">Uncharacterized protein</fullName>
    </submittedName>
</protein>
<proteinExistence type="predicted"/>
<gene>
    <name evidence="1" type="ORF">UBAL3_49470009</name>
</gene>
<name>C6HUE1_9BACT</name>
<sequence length="195" mass="22177">MKSATSYKAAVYSGSSFDKDFWKGFAVDKQINSAESSISNYWIRDFLRSDFLTPGEAGTRRFAIAVRDAMNRSTNMQVKEDIAALHHLMSGMPNRVVNAKGILDQFHISQATQEEIKKHFPHTKLFGENFQFVPTEFLKHISLQTVELDNGGLLTAATERFNDVFKREPVESSNDTFKYSTKGKIVNQRFRKGKP</sequence>
<dbReference type="Proteomes" id="UP000009374">
    <property type="component" value="Unassembled WGS sequence"/>
</dbReference>
<reference evidence="1 2" key="1">
    <citation type="journal article" date="2009" name="Appl. Environ. Microbiol.">
        <title>Community genomic and proteomic analyses of chemoautotrophic iron-oxidizing "Leptospirillum rubarum" (Group II) and "Leptospirillum ferrodiazotrophum" (Group III) bacteria in acid mine drainage biofilms.</title>
        <authorList>
            <person name="Goltsman D.S."/>
            <person name="Denef V.J."/>
            <person name="Singer S.W."/>
            <person name="VerBerkmoes N.C."/>
            <person name="Lefsrud M."/>
            <person name="Mueller R.S."/>
            <person name="Dick G.J."/>
            <person name="Sun C.L."/>
            <person name="Wheeler K.E."/>
            <person name="Zemla A."/>
            <person name="Baker B.J."/>
            <person name="Hauser L."/>
            <person name="Land M."/>
            <person name="Shah M.B."/>
            <person name="Thelen M.P."/>
            <person name="Hettich R.L."/>
            <person name="Banfield J.F."/>
        </authorList>
    </citation>
    <scope>NUCLEOTIDE SEQUENCE [LARGE SCALE GENOMIC DNA]</scope>
</reference>
<accession>C6HUE1</accession>
<evidence type="ECO:0000313" key="2">
    <source>
        <dbReference type="Proteomes" id="UP000009374"/>
    </source>
</evidence>
<evidence type="ECO:0000313" key="1">
    <source>
        <dbReference type="EMBL" id="EES53780.1"/>
    </source>
</evidence>
<dbReference type="EMBL" id="GG693854">
    <property type="protein sequence ID" value="EES53780.1"/>
    <property type="molecule type" value="Genomic_DNA"/>
</dbReference>
<keyword evidence="2" id="KW-1185">Reference proteome</keyword>
<organism evidence="1 2">
    <name type="scientific">Leptospirillum ferrodiazotrophum</name>
    <dbReference type="NCBI Taxonomy" id="412449"/>
    <lineage>
        <taxon>Bacteria</taxon>
        <taxon>Pseudomonadati</taxon>
        <taxon>Nitrospirota</taxon>
        <taxon>Nitrospiria</taxon>
        <taxon>Nitrospirales</taxon>
        <taxon>Nitrospiraceae</taxon>
        <taxon>Leptospirillum</taxon>
    </lineage>
</organism>